<protein>
    <recommendedName>
        <fullName evidence="3">Protein FAM111A</fullName>
    </recommendedName>
</protein>
<dbReference type="Gene3D" id="2.40.10.10">
    <property type="entry name" value="Trypsin-like serine proteases"/>
    <property type="match status" value="2"/>
</dbReference>
<dbReference type="AlphaFoldDB" id="A0A8B9GTX9"/>
<name>A0A8B9GTX9_ASTMX</name>
<evidence type="ECO:0000313" key="2">
    <source>
        <dbReference type="Proteomes" id="UP000694621"/>
    </source>
</evidence>
<dbReference type="PANTHER" id="PTHR14389">
    <property type="entry name" value="SI:CH1073-475A24.1"/>
    <property type="match status" value="1"/>
</dbReference>
<reference evidence="1" key="1">
    <citation type="submission" date="2025-08" db="UniProtKB">
        <authorList>
            <consortium name="Ensembl"/>
        </authorList>
    </citation>
    <scope>IDENTIFICATION</scope>
</reference>
<dbReference type="PANTHER" id="PTHR14389:SF3">
    <property type="entry name" value="PROTEIN FAM111A-LIKE"/>
    <property type="match status" value="1"/>
</dbReference>
<organism evidence="1 2">
    <name type="scientific">Astyanax mexicanus</name>
    <name type="common">Blind cave fish</name>
    <name type="synonym">Astyanax fasciatus mexicanus</name>
    <dbReference type="NCBI Taxonomy" id="7994"/>
    <lineage>
        <taxon>Eukaryota</taxon>
        <taxon>Metazoa</taxon>
        <taxon>Chordata</taxon>
        <taxon>Craniata</taxon>
        <taxon>Vertebrata</taxon>
        <taxon>Euteleostomi</taxon>
        <taxon>Actinopterygii</taxon>
        <taxon>Neopterygii</taxon>
        <taxon>Teleostei</taxon>
        <taxon>Ostariophysi</taxon>
        <taxon>Characiformes</taxon>
        <taxon>Characoidei</taxon>
        <taxon>Acestrorhamphidae</taxon>
        <taxon>Acestrorhamphinae</taxon>
        <taxon>Astyanax</taxon>
    </lineage>
</organism>
<accession>A0A8B9GTX9</accession>
<dbReference type="Ensembl" id="ENSAMXT00005002719.1">
    <property type="protein sequence ID" value="ENSAMXP00005002439.1"/>
    <property type="gene ID" value="ENSAMXG00005001360.1"/>
</dbReference>
<dbReference type="SUPFAM" id="SSF50494">
    <property type="entry name" value="Trypsin-like serine proteases"/>
    <property type="match status" value="1"/>
</dbReference>
<dbReference type="InterPro" id="IPR009003">
    <property type="entry name" value="Peptidase_S1_PA"/>
</dbReference>
<dbReference type="Pfam" id="PF13365">
    <property type="entry name" value="Trypsin_2"/>
    <property type="match status" value="1"/>
</dbReference>
<sequence>RVEKFGQIAEHCLVLKLLYTHSVEEDLHRGSVHEVLLVCKTELWAPYSLIIHKKLFNNFKKTSNRTVHLAYNLKKGFAAQCQKPFVNFPCCLIDKQEILKVSFIAGPNETAETNKAYKKEDLVTFNVETKGKKYIINILKNKDLASNNSHLCVYGIRGENIETALRRDGRFNDSTFNKNTGLQKVGKGMTMHLLTNKVDELDSEVLKVSLRKMPRNSRTKLPKSSAHIESPCERLKFESISNSEPLQKNLMSEFSELLRQMKTSKGLTSDTEVQNFFRQEYDKSVCCFSEIWRVKELMKRSESVCQIRIEDSPKGTGFLLCDRFVLTNAHVIGKFSNPPKRIYPLMTATFDFEKINESTDITEYTLKEELVAYAYIEKQGLDFALLELIPRGSLDGLPPALLSHYSPDPPRDEICIIGHPEKGLVKQIDYSYTVEDQRFAQAVCEHMAENCKNIHIITRNCLQNNYKYFKENIHYDTCFFYGSSGSPVFNKHCCLIGVHTGGYVYQEEAGKTRSIKEYAHPIMPIIMCILKQIEAKNERNNLKEHLQEVVSRSTQT</sequence>
<evidence type="ECO:0008006" key="3">
    <source>
        <dbReference type="Google" id="ProtNLM"/>
    </source>
</evidence>
<dbReference type="GO" id="GO:0000785">
    <property type="term" value="C:chromatin"/>
    <property type="evidence" value="ECO:0007669"/>
    <property type="project" value="TreeGrafter"/>
</dbReference>
<dbReference type="GO" id="GO:0006260">
    <property type="term" value="P:DNA replication"/>
    <property type="evidence" value="ECO:0007669"/>
    <property type="project" value="TreeGrafter"/>
</dbReference>
<evidence type="ECO:0000313" key="1">
    <source>
        <dbReference type="Ensembl" id="ENSAMXP00005002439.1"/>
    </source>
</evidence>
<dbReference type="Proteomes" id="UP000694621">
    <property type="component" value="Unplaced"/>
</dbReference>
<dbReference type="GO" id="GO:0005634">
    <property type="term" value="C:nucleus"/>
    <property type="evidence" value="ECO:0007669"/>
    <property type="project" value="TreeGrafter"/>
</dbReference>
<dbReference type="InterPro" id="IPR043504">
    <property type="entry name" value="Peptidase_S1_PA_chymotrypsin"/>
</dbReference>
<proteinExistence type="predicted"/>